<organism evidence="4 5">
    <name type="scientific">Mesobacillus selenatarsenatis (strain DSM 18680 / JCM 14380 / FERM P-15431 / SF-1)</name>
    <dbReference type="NCBI Taxonomy" id="1321606"/>
    <lineage>
        <taxon>Bacteria</taxon>
        <taxon>Bacillati</taxon>
        <taxon>Bacillota</taxon>
        <taxon>Bacilli</taxon>
        <taxon>Bacillales</taxon>
        <taxon>Bacillaceae</taxon>
        <taxon>Mesobacillus</taxon>
    </lineage>
</organism>
<evidence type="ECO:0000313" key="5">
    <source>
        <dbReference type="Proteomes" id="UP000031014"/>
    </source>
</evidence>
<dbReference type="GO" id="GO:0006152">
    <property type="term" value="P:purine nucleoside catabolic process"/>
    <property type="evidence" value="ECO:0007669"/>
    <property type="project" value="TreeGrafter"/>
</dbReference>
<dbReference type="CDD" id="cd00455">
    <property type="entry name" value="nuc_hydro"/>
    <property type="match status" value="1"/>
</dbReference>
<dbReference type="EC" id="3.2.2.1" evidence="4"/>
<keyword evidence="5" id="KW-1185">Reference proteome</keyword>
<dbReference type="GO" id="GO:0005829">
    <property type="term" value="C:cytosol"/>
    <property type="evidence" value="ECO:0007669"/>
    <property type="project" value="TreeGrafter"/>
</dbReference>
<sequence>MYNILLFTDSGVDDSLALMYALLHPELNVVGVVTGYGNITKEQAINNTAYLLQLGGREDIPIIAGASGPLSGELATFYPEIHGPEGLGPIRPPEDLGEVEVYDIDKILDIVNQYHDNLVIVGVGRQTELAIPFILYGEEAFKTVSAVYIMGGAFLVPGNVTAEAEANFYADPIAANQVLEKARNVFLHPLNITNKAIIPPAVIDYLAQNSQSPFKDLIKPVYDYYFDAYKKNVPGIQGAPLHDVITLSALVNKNLVKYLPRRVSVELFGRARGKSMADFRPKPEQEPEENLDWIGMEADIPAFIEDFTLVFMGDTKAKS</sequence>
<reference evidence="4 5" key="1">
    <citation type="submission" date="2013-06" db="EMBL/GenBank/DDBJ databases">
        <title>Whole genome shotgun sequence of Bacillus selenatarsenatis SF-1.</title>
        <authorList>
            <person name="Kuroda M."/>
            <person name="Sei K."/>
            <person name="Yamashita M."/>
            <person name="Ike M."/>
        </authorList>
    </citation>
    <scope>NUCLEOTIDE SEQUENCE [LARGE SCALE GENOMIC DNA]</scope>
    <source>
        <strain evidence="4 5">SF-1</strain>
    </source>
</reference>
<dbReference type="PANTHER" id="PTHR12304:SF4">
    <property type="entry name" value="URIDINE NUCLEOSIDASE"/>
    <property type="match status" value="1"/>
</dbReference>
<evidence type="ECO:0000259" key="3">
    <source>
        <dbReference type="Pfam" id="PF01156"/>
    </source>
</evidence>
<dbReference type="OrthoDB" id="9797882at2"/>
<dbReference type="InterPro" id="IPR023186">
    <property type="entry name" value="IUNH"/>
</dbReference>
<dbReference type="Pfam" id="PF01156">
    <property type="entry name" value="IU_nuc_hydro"/>
    <property type="match status" value="1"/>
</dbReference>
<keyword evidence="1 4" id="KW-0378">Hydrolase</keyword>
<dbReference type="PANTHER" id="PTHR12304">
    <property type="entry name" value="INOSINE-URIDINE PREFERRING NUCLEOSIDE HYDROLASE"/>
    <property type="match status" value="1"/>
</dbReference>
<name>A0A0A8X2D0_MESS1</name>
<dbReference type="RefSeq" id="WP_041965233.1">
    <property type="nucleotide sequence ID" value="NZ_BASE01000031.1"/>
</dbReference>
<dbReference type="STRING" id="1321606.SAMD00020551_1526"/>
<evidence type="ECO:0000256" key="2">
    <source>
        <dbReference type="ARBA" id="ARBA00023295"/>
    </source>
</evidence>
<keyword evidence="2 4" id="KW-0326">Glycosidase</keyword>
<dbReference type="Proteomes" id="UP000031014">
    <property type="component" value="Unassembled WGS sequence"/>
</dbReference>
<dbReference type="InterPro" id="IPR001910">
    <property type="entry name" value="Inosine/uridine_hydrolase_dom"/>
</dbReference>
<dbReference type="AlphaFoldDB" id="A0A0A8X2D0"/>
<evidence type="ECO:0000256" key="1">
    <source>
        <dbReference type="ARBA" id="ARBA00022801"/>
    </source>
</evidence>
<protein>
    <submittedName>
        <fullName evidence="4">Inosine-uridine preferring nucleoside hydrolase</fullName>
        <ecNumber evidence="4">3.2.2.1</ecNumber>
    </submittedName>
</protein>
<gene>
    <name evidence="4" type="ORF">SAMD00020551_1526</name>
</gene>
<accession>A0A0A8X2D0</accession>
<feature type="domain" description="Inosine/uridine-preferring nucleoside hydrolase" evidence="3">
    <location>
        <begin position="4"/>
        <end position="304"/>
    </location>
</feature>
<comment type="caution">
    <text evidence="4">The sequence shown here is derived from an EMBL/GenBank/DDBJ whole genome shotgun (WGS) entry which is preliminary data.</text>
</comment>
<dbReference type="EMBL" id="BASE01000031">
    <property type="protein sequence ID" value="GAM13384.1"/>
    <property type="molecule type" value="Genomic_DNA"/>
</dbReference>
<dbReference type="GO" id="GO:0008477">
    <property type="term" value="F:purine nucleosidase activity"/>
    <property type="evidence" value="ECO:0007669"/>
    <property type="project" value="UniProtKB-EC"/>
</dbReference>
<dbReference type="SUPFAM" id="SSF53590">
    <property type="entry name" value="Nucleoside hydrolase"/>
    <property type="match status" value="1"/>
</dbReference>
<evidence type="ECO:0000313" key="4">
    <source>
        <dbReference type="EMBL" id="GAM13384.1"/>
    </source>
</evidence>
<proteinExistence type="predicted"/>
<dbReference type="Gene3D" id="3.90.245.10">
    <property type="entry name" value="Ribonucleoside hydrolase-like"/>
    <property type="match status" value="1"/>
</dbReference>
<dbReference type="InterPro" id="IPR036452">
    <property type="entry name" value="Ribo_hydro-like"/>
</dbReference>